<organism evidence="1 2">
    <name type="scientific">Rhodnius prolixus</name>
    <name type="common">Triatomid bug</name>
    <dbReference type="NCBI Taxonomy" id="13249"/>
    <lineage>
        <taxon>Eukaryota</taxon>
        <taxon>Metazoa</taxon>
        <taxon>Ecdysozoa</taxon>
        <taxon>Arthropoda</taxon>
        <taxon>Hexapoda</taxon>
        <taxon>Insecta</taxon>
        <taxon>Pterygota</taxon>
        <taxon>Neoptera</taxon>
        <taxon>Paraneoptera</taxon>
        <taxon>Hemiptera</taxon>
        <taxon>Heteroptera</taxon>
        <taxon>Panheteroptera</taxon>
        <taxon>Cimicomorpha</taxon>
        <taxon>Reduviidae</taxon>
        <taxon>Triatominae</taxon>
        <taxon>Rhodnius</taxon>
    </lineage>
</organism>
<reference evidence="1" key="1">
    <citation type="submission" date="2015-05" db="UniProtKB">
        <authorList>
            <consortium name="EnsemblMetazoa"/>
        </authorList>
    </citation>
    <scope>IDENTIFICATION</scope>
</reference>
<dbReference type="EnsemblMetazoa" id="RPRC011693-RA">
    <property type="protein sequence ID" value="RPRC011693-PA"/>
    <property type="gene ID" value="RPRC011693"/>
</dbReference>
<dbReference type="EMBL" id="ACPB03017031">
    <property type="status" value="NOT_ANNOTATED_CDS"/>
    <property type="molecule type" value="Genomic_DNA"/>
</dbReference>
<dbReference type="AlphaFoldDB" id="T1I5X4"/>
<evidence type="ECO:0000313" key="1">
    <source>
        <dbReference type="EnsemblMetazoa" id="RPRC011693-PA"/>
    </source>
</evidence>
<evidence type="ECO:0000313" key="2">
    <source>
        <dbReference type="Proteomes" id="UP000015103"/>
    </source>
</evidence>
<dbReference type="VEuPathDB" id="VectorBase:RPRC011693"/>
<name>T1I5X4_RHOPR</name>
<dbReference type="InParanoid" id="T1I5X4"/>
<dbReference type="Proteomes" id="UP000015103">
    <property type="component" value="Unassembled WGS sequence"/>
</dbReference>
<dbReference type="HOGENOM" id="CLU_1350388_0_0_1"/>
<protein>
    <submittedName>
        <fullName evidence="1">Uncharacterized protein</fullName>
    </submittedName>
</protein>
<keyword evidence="2" id="KW-1185">Reference proteome</keyword>
<accession>T1I5X4</accession>
<proteinExistence type="predicted"/>
<sequence>MFTFTLKLRVHLKYILKVLKLPDHRFPKIIAKQIIANKVLWWEECAKIGSQLQTPYSQMEKLLTGETSLDTFISVVQQQEKECRVLEWDNFINCIPRLLYEVDYVSNRTFSEAQLIMQCIVQMNHTLTAATKIGSGKCFSFVSFNERRNHRRSHTSHLCPNGLLTNVVVKRALAAAQYVFIINDRTQSMPMQSVVDVEAISSR</sequence>
<dbReference type="EMBL" id="ACPB03017032">
    <property type="status" value="NOT_ANNOTATED_CDS"/>
    <property type="molecule type" value="Genomic_DNA"/>
</dbReference>